<gene>
    <name evidence="1" type="ORF">LCGC14_1518030</name>
</gene>
<feature type="non-terminal residue" evidence="1">
    <location>
        <position position="1"/>
    </location>
</feature>
<name>A0A0F9IZI2_9ZZZZ</name>
<dbReference type="AlphaFoldDB" id="A0A0F9IZI2"/>
<protein>
    <submittedName>
        <fullName evidence="1">Uncharacterized protein</fullName>
    </submittedName>
</protein>
<sequence length="38" mass="4374">PQKIGFWRQPFMGLPACDNLRVALAAKVSYEDKRIIQL</sequence>
<accession>A0A0F9IZI2</accession>
<reference evidence="1" key="1">
    <citation type="journal article" date="2015" name="Nature">
        <title>Complex archaea that bridge the gap between prokaryotes and eukaryotes.</title>
        <authorList>
            <person name="Spang A."/>
            <person name="Saw J.H."/>
            <person name="Jorgensen S.L."/>
            <person name="Zaremba-Niedzwiedzka K."/>
            <person name="Martijn J."/>
            <person name="Lind A.E."/>
            <person name="van Eijk R."/>
            <person name="Schleper C."/>
            <person name="Guy L."/>
            <person name="Ettema T.J."/>
        </authorList>
    </citation>
    <scope>NUCLEOTIDE SEQUENCE</scope>
</reference>
<dbReference type="EMBL" id="LAZR01011225">
    <property type="protein sequence ID" value="KKM62794.1"/>
    <property type="molecule type" value="Genomic_DNA"/>
</dbReference>
<proteinExistence type="predicted"/>
<comment type="caution">
    <text evidence="1">The sequence shown here is derived from an EMBL/GenBank/DDBJ whole genome shotgun (WGS) entry which is preliminary data.</text>
</comment>
<evidence type="ECO:0000313" key="1">
    <source>
        <dbReference type="EMBL" id="KKM62794.1"/>
    </source>
</evidence>
<organism evidence="1">
    <name type="scientific">marine sediment metagenome</name>
    <dbReference type="NCBI Taxonomy" id="412755"/>
    <lineage>
        <taxon>unclassified sequences</taxon>
        <taxon>metagenomes</taxon>
        <taxon>ecological metagenomes</taxon>
    </lineage>
</organism>